<sequence length="633" mass="71129">MPVTNTEIECARNIALLYYLGRIGCKPQKNSIQDCEPIRKADINRALSLQDEKLLTSTLAFLSSIRDDAMSVTAVCVEEKKSSVVVMVAANAKDSHNSSSYLDAVKEGFDKIFRSLNQETPDAFQIKLAQGPSNTSALDKKLELIINTFADISRISSLSTMLLEDIGPRMEPDLCSGLLNTIHKLAHYKTCAWTLVKLSRRYSILGRTSTIAVRLDDTAFGKPPAETVGFKLEEHLKKLKKEYNTNWDLDNFGQRLATNTKKFWEDFLRVTNEPKIHAEIQLMWHLERHPSSKPPRVLASNKDACFLCNAFISFHGKYMIPKTHGRIYPGWRLPSTGLNETRRLFVRELERIAVERLNVVNQQGFEKNIDPLESTISLVATSTTSLNRSRETKDMQPAMTLTNTGINNEVLDTIDEKRPVICLLPPTKPGQSKAGVKTKTKNLDVESTEVSLIPRNSPISSQETMVLTQKPANETEKIQEQAPISVGEPNDIASEETEYEPNKITSPETYQTRQSSNYFPEPKRSDHKSSDSPTAWEQVKKDSTKRIRLNSFNLYIEYTSSDPNTSKVLKIKTKRLSVEEAEAEAATDGSDHVYDLDSLSTLGCDLGNCRQVKMKVKGEVYIVDLGAFVCHDE</sequence>
<name>W9Q731_FUSOX</name>
<feature type="compositionally biased region" description="Polar residues" evidence="1">
    <location>
        <begin position="503"/>
        <end position="518"/>
    </location>
</feature>
<evidence type="ECO:0000313" key="2">
    <source>
        <dbReference type="EMBL" id="EXA50362.1"/>
    </source>
</evidence>
<accession>W9Q731</accession>
<gene>
    <name evidence="2" type="ORF">FOVG_03114</name>
</gene>
<dbReference type="Proteomes" id="UP000030751">
    <property type="component" value="Unassembled WGS sequence"/>
</dbReference>
<dbReference type="EMBL" id="JH650969">
    <property type="protein sequence ID" value="EXA50362.1"/>
    <property type="molecule type" value="Genomic_DNA"/>
</dbReference>
<dbReference type="AlphaFoldDB" id="W9Q731"/>
<evidence type="ECO:0000256" key="1">
    <source>
        <dbReference type="SAM" id="MobiDB-lite"/>
    </source>
</evidence>
<dbReference type="OrthoDB" id="4851849at2759"/>
<protein>
    <submittedName>
        <fullName evidence="2">Uncharacterized protein</fullName>
    </submittedName>
</protein>
<reference evidence="2" key="2">
    <citation type="submission" date="2012-05" db="EMBL/GenBank/DDBJ databases">
        <title>Annotation of the Genome Sequence of Fusarium oxysporum HDV247.</title>
        <authorList>
            <consortium name="The Broad Institute Genomics Platform"/>
            <person name="Ma L.-J."/>
            <person name="Corby-Kistler H."/>
            <person name="Broz K."/>
            <person name="Gale L.R."/>
            <person name="Jonkers W."/>
            <person name="O'Donnell K."/>
            <person name="Ploetz R."/>
            <person name="Steinberg C."/>
            <person name="Schwartz D.C."/>
            <person name="VanEtten H."/>
            <person name="Zhou S."/>
            <person name="Young S.K."/>
            <person name="Zeng Q."/>
            <person name="Gargeya S."/>
            <person name="Fitzgerald M."/>
            <person name="Abouelleil A."/>
            <person name="Alvarado L."/>
            <person name="Chapman S.B."/>
            <person name="Gainer-Dewar J."/>
            <person name="Goldberg J."/>
            <person name="Griggs A."/>
            <person name="Gujja S."/>
            <person name="Hansen M."/>
            <person name="Howarth C."/>
            <person name="Imamovic A."/>
            <person name="Ireland A."/>
            <person name="Larimer J."/>
            <person name="McCowan C."/>
            <person name="Murphy C."/>
            <person name="Pearson M."/>
            <person name="Poon T.W."/>
            <person name="Priest M."/>
            <person name="Roberts A."/>
            <person name="Saif S."/>
            <person name="Shea T."/>
            <person name="Sykes S."/>
            <person name="Wortman J."/>
            <person name="Nusbaum C."/>
            <person name="Birren B."/>
        </authorList>
    </citation>
    <scope>NUCLEOTIDE SEQUENCE</scope>
    <source>
        <strain evidence="2">HDV247</strain>
    </source>
</reference>
<dbReference type="Pfam" id="PF14441">
    <property type="entry name" value="OTT_1508_deam"/>
    <property type="match status" value="1"/>
</dbReference>
<proteinExistence type="predicted"/>
<organism evidence="2">
    <name type="scientific">Fusarium oxysporum f. sp. pisi HDV247</name>
    <dbReference type="NCBI Taxonomy" id="1080344"/>
    <lineage>
        <taxon>Eukaryota</taxon>
        <taxon>Fungi</taxon>
        <taxon>Dikarya</taxon>
        <taxon>Ascomycota</taxon>
        <taxon>Pezizomycotina</taxon>
        <taxon>Sordariomycetes</taxon>
        <taxon>Hypocreomycetidae</taxon>
        <taxon>Hypocreales</taxon>
        <taxon>Nectriaceae</taxon>
        <taxon>Fusarium</taxon>
        <taxon>Fusarium oxysporum species complex</taxon>
    </lineage>
</organism>
<feature type="compositionally biased region" description="Basic and acidic residues" evidence="1">
    <location>
        <begin position="521"/>
        <end position="530"/>
    </location>
</feature>
<reference evidence="2" key="1">
    <citation type="submission" date="2011-10" db="EMBL/GenBank/DDBJ databases">
        <title>The Genome Sequence of Fusarium oxysporum HDV247.</title>
        <authorList>
            <consortium name="The Broad Institute Genome Sequencing Platform"/>
            <person name="Ma L.-J."/>
            <person name="Gale L.R."/>
            <person name="Schwartz D.C."/>
            <person name="Zhou S."/>
            <person name="Corby-Kistler H."/>
            <person name="Young S.K."/>
            <person name="Zeng Q."/>
            <person name="Gargeya S."/>
            <person name="Fitzgerald M."/>
            <person name="Haas B."/>
            <person name="Abouelleil A."/>
            <person name="Alvarado L."/>
            <person name="Arachchi H.M."/>
            <person name="Berlin A."/>
            <person name="Brown A."/>
            <person name="Chapman S.B."/>
            <person name="Chen Z."/>
            <person name="Dunbar C."/>
            <person name="Freedman E."/>
            <person name="Gearin G."/>
            <person name="Goldberg J."/>
            <person name="Griggs A."/>
            <person name="Gujja S."/>
            <person name="Heiman D."/>
            <person name="Howarth C."/>
            <person name="Larson L."/>
            <person name="Lui A."/>
            <person name="MacDonald P.J.P."/>
            <person name="Montmayeur A."/>
            <person name="Murphy C."/>
            <person name="Neiman D."/>
            <person name="Pearson M."/>
            <person name="Priest M."/>
            <person name="Roberts A."/>
            <person name="Saif S."/>
            <person name="Shea T."/>
            <person name="Shenoy N."/>
            <person name="Sisk P."/>
            <person name="Stolte C."/>
            <person name="Sykes S."/>
            <person name="Wortman J."/>
            <person name="Nusbaum C."/>
            <person name="Birren B."/>
        </authorList>
    </citation>
    <scope>NUCLEOTIDE SEQUENCE [LARGE SCALE GENOMIC DNA]</scope>
    <source>
        <strain evidence="2">HDV247</strain>
    </source>
</reference>
<dbReference type="InterPro" id="IPR027796">
    <property type="entry name" value="OTT_1508_deam-like"/>
</dbReference>
<feature type="region of interest" description="Disordered" evidence="1">
    <location>
        <begin position="496"/>
        <end position="539"/>
    </location>
</feature>
<dbReference type="HOGENOM" id="CLU_431500_0_0_1"/>